<accession>A0A0F9IMR6</accession>
<gene>
    <name evidence="2" type="ORF">LCGC14_1638960</name>
</gene>
<protein>
    <submittedName>
        <fullName evidence="2">Uncharacterized protein</fullName>
    </submittedName>
</protein>
<organism evidence="2">
    <name type="scientific">marine sediment metagenome</name>
    <dbReference type="NCBI Taxonomy" id="412755"/>
    <lineage>
        <taxon>unclassified sequences</taxon>
        <taxon>metagenomes</taxon>
        <taxon>ecological metagenomes</taxon>
    </lineage>
</organism>
<proteinExistence type="predicted"/>
<reference evidence="2" key="1">
    <citation type="journal article" date="2015" name="Nature">
        <title>Complex archaea that bridge the gap between prokaryotes and eukaryotes.</title>
        <authorList>
            <person name="Spang A."/>
            <person name="Saw J.H."/>
            <person name="Jorgensen S.L."/>
            <person name="Zaremba-Niedzwiedzka K."/>
            <person name="Martijn J."/>
            <person name="Lind A.E."/>
            <person name="van Eijk R."/>
            <person name="Schleper C."/>
            <person name="Guy L."/>
            <person name="Ettema T.J."/>
        </authorList>
    </citation>
    <scope>NUCLEOTIDE SEQUENCE</scope>
</reference>
<sequence>MALTPAERQKRYRDAHPDRVQAQSERRTISGRAAKAAKRYRARHPEKAHAYDRKYAKDHPTYIKVTTRSLAAVKEEIKKCEVVCANCHRKRTALRVRDRLQNIENVSTRLLEQVFK</sequence>
<name>A0A0F9IMR6_9ZZZZ</name>
<dbReference type="AlphaFoldDB" id="A0A0F9IMR6"/>
<feature type="region of interest" description="Disordered" evidence="1">
    <location>
        <begin position="1"/>
        <end position="48"/>
    </location>
</feature>
<dbReference type="EMBL" id="LAZR01013630">
    <property type="protein sequence ID" value="KKM21084.1"/>
    <property type="molecule type" value="Genomic_DNA"/>
</dbReference>
<evidence type="ECO:0000313" key="2">
    <source>
        <dbReference type="EMBL" id="KKM21084.1"/>
    </source>
</evidence>
<feature type="compositionally biased region" description="Basic and acidic residues" evidence="1">
    <location>
        <begin position="7"/>
        <end position="28"/>
    </location>
</feature>
<evidence type="ECO:0000256" key="1">
    <source>
        <dbReference type="SAM" id="MobiDB-lite"/>
    </source>
</evidence>
<comment type="caution">
    <text evidence="2">The sequence shown here is derived from an EMBL/GenBank/DDBJ whole genome shotgun (WGS) entry which is preliminary data.</text>
</comment>